<keyword evidence="1" id="KW-0812">Transmembrane</keyword>
<reference evidence="2 3" key="1">
    <citation type="submission" date="2024-01" db="EMBL/GenBank/DDBJ databases">
        <authorList>
            <person name="Waweru B."/>
        </authorList>
    </citation>
    <scope>NUCLEOTIDE SEQUENCE [LARGE SCALE GENOMIC DNA]</scope>
</reference>
<protein>
    <submittedName>
        <fullName evidence="2">Uncharacterized protein</fullName>
    </submittedName>
</protein>
<name>A0AAV1RY26_9ROSI</name>
<evidence type="ECO:0000313" key="3">
    <source>
        <dbReference type="Proteomes" id="UP001314170"/>
    </source>
</evidence>
<dbReference type="EMBL" id="CAWUPB010001159">
    <property type="protein sequence ID" value="CAK7340378.1"/>
    <property type="molecule type" value="Genomic_DNA"/>
</dbReference>
<keyword evidence="3" id="KW-1185">Reference proteome</keyword>
<keyword evidence="1" id="KW-0472">Membrane</keyword>
<evidence type="ECO:0000256" key="1">
    <source>
        <dbReference type="SAM" id="Phobius"/>
    </source>
</evidence>
<dbReference type="AlphaFoldDB" id="A0AAV1RY26"/>
<feature type="transmembrane region" description="Helical" evidence="1">
    <location>
        <begin position="30"/>
        <end position="52"/>
    </location>
</feature>
<sequence length="90" mass="10437">MPGLEEDDDEEVYRTVSLNLRKIMDKKWNVLPLIELFGFVCIMGLLIASLTIDRLLEFKDLEFEIMEMIASARDACEQVKQDYSSCEEQA</sequence>
<accession>A0AAV1RY26</accession>
<dbReference type="Proteomes" id="UP001314170">
    <property type="component" value="Unassembled WGS sequence"/>
</dbReference>
<gene>
    <name evidence="2" type="ORF">DCAF_LOCUS15460</name>
</gene>
<comment type="caution">
    <text evidence="2">The sequence shown here is derived from an EMBL/GenBank/DDBJ whole genome shotgun (WGS) entry which is preliminary data.</text>
</comment>
<proteinExistence type="predicted"/>
<evidence type="ECO:0000313" key="2">
    <source>
        <dbReference type="EMBL" id="CAK7340378.1"/>
    </source>
</evidence>
<organism evidence="2 3">
    <name type="scientific">Dovyalis caffra</name>
    <dbReference type="NCBI Taxonomy" id="77055"/>
    <lineage>
        <taxon>Eukaryota</taxon>
        <taxon>Viridiplantae</taxon>
        <taxon>Streptophyta</taxon>
        <taxon>Embryophyta</taxon>
        <taxon>Tracheophyta</taxon>
        <taxon>Spermatophyta</taxon>
        <taxon>Magnoliopsida</taxon>
        <taxon>eudicotyledons</taxon>
        <taxon>Gunneridae</taxon>
        <taxon>Pentapetalae</taxon>
        <taxon>rosids</taxon>
        <taxon>fabids</taxon>
        <taxon>Malpighiales</taxon>
        <taxon>Salicaceae</taxon>
        <taxon>Flacourtieae</taxon>
        <taxon>Dovyalis</taxon>
    </lineage>
</organism>
<keyword evidence="1" id="KW-1133">Transmembrane helix</keyword>